<dbReference type="AlphaFoldDB" id="U9UQM0"/>
<protein>
    <recommendedName>
        <fullName evidence="5">88 kDa immunoreactive mannoprotein mp88</fullName>
    </recommendedName>
</protein>
<keyword evidence="1" id="KW-0732">Signal</keyword>
<organism evidence="2">
    <name type="scientific">Rhizophagus irregularis (strain DAOM 181602 / DAOM 197198 / MUCL 43194)</name>
    <name type="common">Arbuscular mycorrhizal fungus</name>
    <name type="synonym">Glomus intraradices</name>
    <dbReference type="NCBI Taxonomy" id="747089"/>
    <lineage>
        <taxon>Eukaryota</taxon>
        <taxon>Fungi</taxon>
        <taxon>Fungi incertae sedis</taxon>
        <taxon>Mucoromycota</taxon>
        <taxon>Glomeromycotina</taxon>
        <taxon>Glomeromycetes</taxon>
        <taxon>Glomerales</taxon>
        <taxon>Glomeraceae</taxon>
        <taxon>Rhizophagus</taxon>
    </lineage>
</organism>
<keyword evidence="4" id="KW-1185">Reference proteome</keyword>
<evidence type="ECO:0000313" key="2">
    <source>
        <dbReference type="EMBL" id="ESA22709.1"/>
    </source>
</evidence>
<evidence type="ECO:0000256" key="1">
    <source>
        <dbReference type="SAM" id="SignalP"/>
    </source>
</evidence>
<evidence type="ECO:0000313" key="4">
    <source>
        <dbReference type="Proteomes" id="UP000018888"/>
    </source>
</evidence>
<dbReference type="eggNOG" id="ENOG502RYPN">
    <property type="taxonomic scope" value="Eukaryota"/>
</dbReference>
<evidence type="ECO:0000313" key="3">
    <source>
        <dbReference type="EMBL" id="POG71210.1"/>
    </source>
</evidence>
<reference evidence="3 4" key="3">
    <citation type="journal article" date="2018" name="New Phytol.">
        <title>High intraspecific genome diversity in the model arbuscular mycorrhizal symbiont Rhizophagus irregularis.</title>
        <authorList>
            <person name="Chen E.C.H."/>
            <person name="Morin E."/>
            <person name="Beaudet D."/>
            <person name="Noel J."/>
            <person name="Yildirir G."/>
            <person name="Ndikumana S."/>
            <person name="Charron P."/>
            <person name="St-Onge C."/>
            <person name="Giorgi J."/>
            <person name="Kruger M."/>
            <person name="Marton T."/>
            <person name="Ropars J."/>
            <person name="Grigoriev I.V."/>
            <person name="Hainaut M."/>
            <person name="Henrissat B."/>
            <person name="Roux C."/>
            <person name="Martin F."/>
            <person name="Corradi N."/>
        </authorList>
    </citation>
    <scope>NUCLEOTIDE SEQUENCE [LARGE SCALE GENOMIC DNA]</scope>
    <source>
        <strain evidence="4">DAOM 181602 / DAOM 197198 / MUCL 43194</strain>
        <strain evidence="3">DAOM 197198</strain>
    </source>
</reference>
<accession>U9UQM0</accession>
<gene>
    <name evidence="3" type="ORF">GLOIN_2v1609528</name>
    <name evidence="2" type="ORF">GLOINDRAFT_342549</name>
</gene>
<feature type="chain" id="PRO_5015101970" description="88 kDa immunoreactive mannoprotein mp88" evidence="1">
    <location>
        <begin position="18"/>
        <end position="161"/>
    </location>
</feature>
<dbReference type="HOGENOM" id="CLU_092528_0_0_1"/>
<dbReference type="Proteomes" id="UP000018888">
    <property type="component" value="Unassembled WGS sequence"/>
</dbReference>
<name>U9UQM0_RHIID</name>
<reference evidence="2" key="2">
    <citation type="submission" date="2013-07" db="EMBL/GenBank/DDBJ databases">
        <title>The genome of an arbuscular mycorrhizal fungus provides insights into the evolution of the oldest plant symbiosis.</title>
        <authorList>
            <consortium name="DOE Joint Genome Institute"/>
            <person name="Tisserant E."/>
            <person name="Malbreil M."/>
            <person name="Kuo A."/>
            <person name="Kohler A."/>
            <person name="Symeonidi A."/>
            <person name="Balestrini R."/>
            <person name="Charron P."/>
            <person name="Duensing N."/>
            <person name="Frei-dit-Frey N."/>
            <person name="Gianinazzi-Pearson V."/>
            <person name="Gilbert B."/>
            <person name="Handa Y."/>
            <person name="Hijri M."/>
            <person name="Kaul R."/>
            <person name="Kawaguchi M."/>
            <person name="Krajinski F."/>
            <person name="Lammers P."/>
            <person name="Lapierre D."/>
            <person name="Masclaux F.G."/>
            <person name="Murat C."/>
            <person name="Morin E."/>
            <person name="Ndikumana S."/>
            <person name="Pagni M."/>
            <person name="Petitpierre D."/>
            <person name="Requena N."/>
            <person name="Rosikiewicz P."/>
            <person name="Riley R."/>
            <person name="Saito K."/>
            <person name="San Clemente H."/>
            <person name="Shapiro H."/>
            <person name="van Tuinen D."/>
            <person name="Becard G."/>
            <person name="Bonfante P."/>
            <person name="Paszkowski U."/>
            <person name="Shachar-Hill Y."/>
            <person name="Young J.P."/>
            <person name="Sanders I.R."/>
            <person name="Henrissat B."/>
            <person name="Rensing S.A."/>
            <person name="Grigoriev I.V."/>
            <person name="Corradi N."/>
            <person name="Roux C."/>
            <person name="Martin F."/>
        </authorList>
    </citation>
    <scope>NUCLEOTIDE SEQUENCE</scope>
    <source>
        <strain evidence="2">DAOM 197198</strain>
    </source>
</reference>
<dbReference type="VEuPathDB" id="FungiDB:RhiirFUN_004912"/>
<dbReference type="EMBL" id="AUPC02000111">
    <property type="protein sequence ID" value="POG71210.1"/>
    <property type="molecule type" value="Genomic_DNA"/>
</dbReference>
<evidence type="ECO:0008006" key="5">
    <source>
        <dbReference type="Google" id="ProtNLM"/>
    </source>
</evidence>
<dbReference type="EMBL" id="KI275356">
    <property type="protein sequence ID" value="ESA22709.1"/>
    <property type="molecule type" value="Genomic_DNA"/>
</dbReference>
<feature type="signal peptide" evidence="1">
    <location>
        <begin position="1"/>
        <end position="17"/>
    </location>
</feature>
<sequence>MAKLSTLIIIFAIVASAHTTALWLKRATPRTVMVESEKVFCSFLPKTYREEIRNSEDDAITFCTEANPVNAPEAKKFPNGFIKSANFAKGKEFVQITGTIDRTKYKLKKSDRGVCKGFKNFVNLVEPDINTFCIRCCTDTKKCKTGKSTKGCAVVVPGDYS</sequence>
<proteinExistence type="predicted"/>
<reference evidence="3 4" key="1">
    <citation type="journal article" date="2013" name="Proc. Natl. Acad. Sci. U.S.A.">
        <title>Genome of an arbuscular mycorrhizal fungus provides insight into the oldest plant symbiosis.</title>
        <authorList>
            <person name="Tisserant E."/>
            <person name="Malbreil M."/>
            <person name="Kuo A."/>
            <person name="Kohler A."/>
            <person name="Symeonidi A."/>
            <person name="Balestrini R."/>
            <person name="Charron P."/>
            <person name="Duensing N."/>
            <person name="Frei Dit Frey N."/>
            <person name="Gianinazzi-Pearson V."/>
            <person name="Gilbert L.B."/>
            <person name="Handa Y."/>
            <person name="Herr J.R."/>
            <person name="Hijri M."/>
            <person name="Koul R."/>
            <person name="Kawaguchi M."/>
            <person name="Krajinski F."/>
            <person name="Lammers P.J."/>
            <person name="Masclaux F.G."/>
            <person name="Murat C."/>
            <person name="Morin E."/>
            <person name="Ndikumana S."/>
            <person name="Pagni M."/>
            <person name="Petitpierre D."/>
            <person name="Requena N."/>
            <person name="Rosikiewicz P."/>
            <person name="Riley R."/>
            <person name="Saito K."/>
            <person name="San Clemente H."/>
            <person name="Shapiro H."/>
            <person name="van Tuinen D."/>
            <person name="Becard G."/>
            <person name="Bonfante P."/>
            <person name="Paszkowski U."/>
            <person name="Shachar-Hill Y.Y."/>
            <person name="Tuskan G.A."/>
            <person name="Young P.W."/>
            <person name="Sanders I.R."/>
            <person name="Henrissat B."/>
            <person name="Rensing S.A."/>
            <person name="Grigoriev I.V."/>
            <person name="Corradi N."/>
            <person name="Roux C."/>
            <person name="Martin F."/>
        </authorList>
    </citation>
    <scope>NUCLEOTIDE SEQUENCE [LARGE SCALE GENOMIC DNA]</scope>
    <source>
        <strain evidence="4">DAOM 181602 / DAOM 197198 / MUCL 43194</strain>
        <strain evidence="3">DAOM 197198</strain>
    </source>
</reference>